<dbReference type="InterPro" id="IPR005146">
    <property type="entry name" value="B3/B4_tRNA-bd"/>
</dbReference>
<accession>A0A7J7JMF2</accession>
<evidence type="ECO:0000256" key="4">
    <source>
        <dbReference type="ARBA" id="ARBA00011209"/>
    </source>
</evidence>
<evidence type="ECO:0000259" key="16">
    <source>
        <dbReference type="SMART" id="SM00873"/>
    </source>
</evidence>
<keyword evidence="8" id="KW-0479">Metal-binding</keyword>
<dbReference type="Gene3D" id="3.30.56.10">
    <property type="match status" value="1"/>
</dbReference>
<dbReference type="GO" id="GO:0003723">
    <property type="term" value="F:RNA binding"/>
    <property type="evidence" value="ECO:0007669"/>
    <property type="project" value="InterPro"/>
</dbReference>
<evidence type="ECO:0000313" key="18">
    <source>
        <dbReference type="Proteomes" id="UP000593567"/>
    </source>
</evidence>
<comment type="caution">
    <text evidence="17">The sequence shown here is derived from an EMBL/GenBank/DDBJ whole genome shotgun (WGS) entry which is preliminary data.</text>
</comment>
<dbReference type="EMBL" id="VXIV02002120">
    <property type="protein sequence ID" value="KAF6027207.1"/>
    <property type="molecule type" value="Genomic_DNA"/>
</dbReference>
<evidence type="ECO:0000256" key="11">
    <source>
        <dbReference type="ARBA" id="ARBA00022842"/>
    </source>
</evidence>
<protein>
    <recommendedName>
        <fullName evidence="5">phenylalanine--tRNA ligase</fullName>
        <ecNumber evidence="5">6.1.1.20</ecNumber>
    </recommendedName>
    <alternativeName>
        <fullName evidence="14">Phenylalanyl-tRNA synthetase beta subunit</fullName>
    </alternativeName>
</protein>
<keyword evidence="18" id="KW-1185">Reference proteome</keyword>
<dbReference type="GO" id="GO:0046872">
    <property type="term" value="F:metal ion binding"/>
    <property type="evidence" value="ECO:0007669"/>
    <property type="project" value="UniProtKB-KW"/>
</dbReference>
<evidence type="ECO:0000313" key="17">
    <source>
        <dbReference type="EMBL" id="KAF6027207.1"/>
    </source>
</evidence>
<dbReference type="InterPro" id="IPR020825">
    <property type="entry name" value="Phe-tRNA_synthase-like_B3/B4"/>
</dbReference>
<dbReference type="GO" id="GO:0006432">
    <property type="term" value="P:phenylalanyl-tRNA aminoacylation"/>
    <property type="evidence" value="ECO:0007669"/>
    <property type="project" value="InterPro"/>
</dbReference>
<dbReference type="GO" id="GO:0004826">
    <property type="term" value="F:phenylalanine-tRNA ligase activity"/>
    <property type="evidence" value="ECO:0007669"/>
    <property type="project" value="UniProtKB-EC"/>
</dbReference>
<keyword evidence="9" id="KW-0547">Nucleotide-binding</keyword>
<dbReference type="SUPFAM" id="SSF46955">
    <property type="entry name" value="Putative DNA-binding domain"/>
    <property type="match status" value="1"/>
</dbReference>
<comment type="subcellular location">
    <subcellularLocation>
        <location evidence="2">Cytoplasm</location>
    </subcellularLocation>
</comment>
<evidence type="ECO:0000256" key="15">
    <source>
        <dbReference type="ARBA" id="ARBA00049255"/>
    </source>
</evidence>
<evidence type="ECO:0000256" key="9">
    <source>
        <dbReference type="ARBA" id="ARBA00022741"/>
    </source>
</evidence>
<comment type="catalytic activity">
    <reaction evidence="15">
        <text>tRNA(Phe) + L-phenylalanine + ATP = L-phenylalanyl-tRNA(Phe) + AMP + diphosphate + H(+)</text>
        <dbReference type="Rhea" id="RHEA:19413"/>
        <dbReference type="Rhea" id="RHEA-COMP:9668"/>
        <dbReference type="Rhea" id="RHEA-COMP:9699"/>
        <dbReference type="ChEBI" id="CHEBI:15378"/>
        <dbReference type="ChEBI" id="CHEBI:30616"/>
        <dbReference type="ChEBI" id="CHEBI:33019"/>
        <dbReference type="ChEBI" id="CHEBI:58095"/>
        <dbReference type="ChEBI" id="CHEBI:78442"/>
        <dbReference type="ChEBI" id="CHEBI:78531"/>
        <dbReference type="ChEBI" id="CHEBI:456215"/>
        <dbReference type="EC" id="6.1.1.20"/>
    </reaction>
</comment>
<dbReference type="FunFam" id="3.30.56.10:FF:000005">
    <property type="entry name" value="Phenylalanine--tRNA ligase beta subunit"/>
    <property type="match status" value="1"/>
</dbReference>
<dbReference type="SMART" id="SM00873">
    <property type="entry name" value="B3_4"/>
    <property type="match status" value="1"/>
</dbReference>
<dbReference type="PANTHER" id="PTHR10947:SF0">
    <property type="entry name" value="PHENYLALANINE--TRNA LIGASE BETA SUBUNIT"/>
    <property type="match status" value="1"/>
</dbReference>
<evidence type="ECO:0000256" key="6">
    <source>
        <dbReference type="ARBA" id="ARBA00022490"/>
    </source>
</evidence>
<evidence type="ECO:0000256" key="3">
    <source>
        <dbReference type="ARBA" id="ARBA00007438"/>
    </source>
</evidence>
<comment type="similarity">
    <text evidence="3">Belongs to the phenylalanyl-tRNA synthetase beta subunit family. Type 2 subfamily.</text>
</comment>
<comment type="subunit">
    <text evidence="4">Tetramer of two alpha and two beta subunits.</text>
</comment>
<reference evidence="17" key="1">
    <citation type="submission" date="2020-06" db="EMBL/GenBank/DDBJ databases">
        <title>Draft genome of Bugula neritina, a colonial animal packing powerful symbionts and potential medicines.</title>
        <authorList>
            <person name="Rayko M."/>
        </authorList>
    </citation>
    <scope>NUCLEOTIDE SEQUENCE [LARGE SCALE GENOMIC DNA]</scope>
    <source>
        <strain evidence="17">Kwan_BN1</strain>
    </source>
</reference>
<sequence length="325" mass="36784">MPTVGIKKEAICKALDRNYTDEEFDELCFEYGLELDEVTSDYEAIVKEQGEEKAKGADTSVIYKLDIPANRYDLLCLEGISRGLNVFLSRMKPPVYEALEPSTGCRQRLVVDPSTECIRPYAVAAVLRNITFTPERYASFIELQDKLHQNLCRQRTLVAIGTHDLDTIQGPFVYKALPPQDIKFKPLNKEKEYTAVELMELYSDSPVYPVIYDAKGVVLSMPPIINGDHSKITLNTRNVFIEMTATDMTKARIALDILVTMFSEHCDAPFKIEKAEVVSPDGLQIYPILPYREEKVYAPALNHKVGISESHDKIANSLSRMCFTR</sequence>
<feature type="domain" description="B3/B4 tRNA-binding" evidence="16">
    <location>
        <begin position="118"/>
        <end position="267"/>
    </location>
</feature>
<dbReference type="SUPFAM" id="SSF56037">
    <property type="entry name" value="PheT/TilS domain"/>
    <property type="match status" value="1"/>
</dbReference>
<keyword evidence="6" id="KW-0963">Cytoplasm</keyword>
<evidence type="ECO:0000256" key="10">
    <source>
        <dbReference type="ARBA" id="ARBA00022840"/>
    </source>
</evidence>
<dbReference type="AlphaFoldDB" id="A0A7J7JMF2"/>
<keyword evidence="7" id="KW-0436">Ligase</keyword>
<keyword evidence="12" id="KW-0648">Protein biosynthesis</keyword>
<evidence type="ECO:0000256" key="1">
    <source>
        <dbReference type="ARBA" id="ARBA00001946"/>
    </source>
</evidence>
<keyword evidence="10" id="KW-0067">ATP-binding</keyword>
<keyword evidence="13" id="KW-0030">Aminoacyl-tRNA synthetase</keyword>
<dbReference type="FunFam" id="3.50.40.10:FF:000002">
    <property type="entry name" value="phenylalanine--tRNA ligase beta subunit"/>
    <property type="match status" value="1"/>
</dbReference>
<dbReference type="Proteomes" id="UP000593567">
    <property type="component" value="Unassembled WGS sequence"/>
</dbReference>
<dbReference type="EC" id="6.1.1.20" evidence="5"/>
<evidence type="ECO:0000256" key="5">
    <source>
        <dbReference type="ARBA" id="ARBA00012814"/>
    </source>
</evidence>
<dbReference type="Gene3D" id="3.50.40.10">
    <property type="entry name" value="Phenylalanyl-trna Synthetase, Chain B, domain 3"/>
    <property type="match status" value="1"/>
</dbReference>
<evidence type="ECO:0000256" key="8">
    <source>
        <dbReference type="ARBA" id="ARBA00022723"/>
    </source>
</evidence>
<gene>
    <name evidence="17" type="ORF">EB796_014477</name>
</gene>
<evidence type="ECO:0000256" key="2">
    <source>
        <dbReference type="ARBA" id="ARBA00004496"/>
    </source>
</evidence>
<dbReference type="InterPro" id="IPR009061">
    <property type="entry name" value="DNA-bd_dom_put_sf"/>
</dbReference>
<dbReference type="GO" id="GO:0009328">
    <property type="term" value="C:phenylalanine-tRNA ligase complex"/>
    <property type="evidence" value="ECO:0007669"/>
    <property type="project" value="TreeGrafter"/>
</dbReference>
<organism evidence="17 18">
    <name type="scientific">Bugula neritina</name>
    <name type="common">Brown bryozoan</name>
    <name type="synonym">Sertularia neritina</name>
    <dbReference type="NCBI Taxonomy" id="10212"/>
    <lineage>
        <taxon>Eukaryota</taxon>
        <taxon>Metazoa</taxon>
        <taxon>Spiralia</taxon>
        <taxon>Lophotrochozoa</taxon>
        <taxon>Bryozoa</taxon>
        <taxon>Gymnolaemata</taxon>
        <taxon>Cheilostomatida</taxon>
        <taxon>Flustrina</taxon>
        <taxon>Buguloidea</taxon>
        <taxon>Bugulidae</taxon>
        <taxon>Bugula</taxon>
    </lineage>
</organism>
<dbReference type="PANTHER" id="PTHR10947">
    <property type="entry name" value="PHENYLALANYL-TRNA SYNTHETASE BETA CHAIN AND LEUCINE-RICH REPEAT-CONTAINING PROTEIN 47"/>
    <property type="match status" value="1"/>
</dbReference>
<dbReference type="InterPro" id="IPR040659">
    <property type="entry name" value="PhetRS_B1"/>
</dbReference>
<dbReference type="GO" id="GO:0005524">
    <property type="term" value="F:ATP binding"/>
    <property type="evidence" value="ECO:0007669"/>
    <property type="project" value="UniProtKB-KW"/>
</dbReference>
<dbReference type="InterPro" id="IPR045060">
    <property type="entry name" value="Phe-tRNA-ligase_IIc_bsu"/>
</dbReference>
<proteinExistence type="inferred from homology"/>
<evidence type="ECO:0000256" key="13">
    <source>
        <dbReference type="ARBA" id="ARBA00023146"/>
    </source>
</evidence>
<comment type="cofactor">
    <cofactor evidence="1">
        <name>Mg(2+)</name>
        <dbReference type="ChEBI" id="CHEBI:18420"/>
    </cofactor>
</comment>
<dbReference type="Pfam" id="PF03483">
    <property type="entry name" value="B3_4"/>
    <property type="match status" value="1"/>
</dbReference>
<dbReference type="OrthoDB" id="1698572at2759"/>
<keyword evidence="11" id="KW-0460">Magnesium</keyword>
<evidence type="ECO:0000256" key="7">
    <source>
        <dbReference type="ARBA" id="ARBA00022598"/>
    </source>
</evidence>
<dbReference type="Pfam" id="PF18262">
    <property type="entry name" value="PhetRS_B1"/>
    <property type="match status" value="1"/>
</dbReference>
<evidence type="ECO:0000256" key="14">
    <source>
        <dbReference type="ARBA" id="ARBA00033189"/>
    </source>
</evidence>
<evidence type="ECO:0000256" key="12">
    <source>
        <dbReference type="ARBA" id="ARBA00022917"/>
    </source>
</evidence>
<name>A0A7J7JMF2_BUGNE</name>